<keyword evidence="11" id="KW-0995">Kinetochore</keyword>
<dbReference type="Proteomes" id="UP000070444">
    <property type="component" value="Unassembled WGS sequence"/>
</dbReference>
<keyword evidence="17" id="KW-1185">Reference proteome</keyword>
<dbReference type="GO" id="GO:0008608">
    <property type="term" value="P:attachment of spindle microtubules to kinetochore"/>
    <property type="evidence" value="ECO:0007669"/>
    <property type="project" value="InterPro"/>
</dbReference>
<dbReference type="GO" id="GO:0044732">
    <property type="term" value="C:mitotic spindle pole body"/>
    <property type="evidence" value="ECO:0007669"/>
    <property type="project" value="TreeGrafter"/>
</dbReference>
<accession>A0A137PCW9</accession>
<dbReference type="AlphaFoldDB" id="A0A137PCW9"/>
<dbReference type="PANTHER" id="PTHR28200">
    <property type="entry name" value="DASH COMPLEX SUBUNIT ASK1"/>
    <property type="match status" value="1"/>
</dbReference>
<dbReference type="GO" id="GO:0051301">
    <property type="term" value="P:cell division"/>
    <property type="evidence" value="ECO:0007669"/>
    <property type="project" value="UniProtKB-KW"/>
</dbReference>
<keyword evidence="10" id="KW-0498">Mitosis</keyword>
<dbReference type="GO" id="GO:0072686">
    <property type="term" value="C:mitotic spindle"/>
    <property type="evidence" value="ECO:0007669"/>
    <property type="project" value="InterPro"/>
</dbReference>
<evidence type="ECO:0000256" key="11">
    <source>
        <dbReference type="ARBA" id="ARBA00022838"/>
    </source>
</evidence>
<keyword evidence="14" id="KW-0131">Cell cycle</keyword>
<dbReference type="STRING" id="796925.A0A137PCW9"/>
<organism evidence="16 17">
    <name type="scientific">Conidiobolus coronatus (strain ATCC 28846 / CBS 209.66 / NRRL 28638)</name>
    <name type="common">Delacroixia coronata</name>
    <dbReference type="NCBI Taxonomy" id="796925"/>
    <lineage>
        <taxon>Eukaryota</taxon>
        <taxon>Fungi</taxon>
        <taxon>Fungi incertae sedis</taxon>
        <taxon>Zoopagomycota</taxon>
        <taxon>Entomophthoromycotina</taxon>
        <taxon>Entomophthoromycetes</taxon>
        <taxon>Entomophthorales</taxon>
        <taxon>Ancylistaceae</taxon>
        <taxon>Conidiobolus</taxon>
    </lineage>
</organism>
<dbReference type="EMBL" id="KQ964446">
    <property type="protein sequence ID" value="KXN72812.1"/>
    <property type="molecule type" value="Genomic_DNA"/>
</dbReference>
<dbReference type="OrthoDB" id="5600438at2759"/>
<keyword evidence="12" id="KW-0206">Cytoskeleton</keyword>
<dbReference type="GO" id="GO:0005874">
    <property type="term" value="C:microtubule"/>
    <property type="evidence" value="ECO:0007669"/>
    <property type="project" value="UniProtKB-KW"/>
</dbReference>
<keyword evidence="7" id="KW-0963">Cytoplasm</keyword>
<comment type="subcellular location">
    <subcellularLocation>
        <location evidence="3">Chromosome</location>
        <location evidence="3">Centromere</location>
        <location evidence="3">Kinetochore</location>
    </subcellularLocation>
    <subcellularLocation>
        <location evidence="2">Cytoplasm</location>
        <location evidence="2">Cytoskeleton</location>
        <location evidence="2">Spindle</location>
    </subcellularLocation>
    <subcellularLocation>
        <location evidence="1">Nucleus</location>
    </subcellularLocation>
</comment>
<evidence type="ECO:0000256" key="14">
    <source>
        <dbReference type="ARBA" id="ARBA00023306"/>
    </source>
</evidence>
<evidence type="ECO:0000256" key="13">
    <source>
        <dbReference type="ARBA" id="ARBA00023242"/>
    </source>
</evidence>
<comment type="similarity">
    <text evidence="4">Belongs to the DASH complex ASK1 family.</text>
</comment>
<dbReference type="GO" id="GO:0042729">
    <property type="term" value="C:DASH complex"/>
    <property type="evidence" value="ECO:0007669"/>
    <property type="project" value="InterPro"/>
</dbReference>
<dbReference type="PANTHER" id="PTHR28200:SF1">
    <property type="entry name" value="DASH COMPLEX SUBUNIT ASK1"/>
    <property type="match status" value="1"/>
</dbReference>
<sequence>MDSTHTHELNYIDYLTQLEHLDQQITLTLQEIDKEFANCYNVVSAKIIPKLHKFNSQSKQMVKLSEPWLNFFNRLRYDTTSAPASPDQNNDESENFMQYNFDDPRLNSQYFSQAQINNEFSTTPLKQKNQQYLNNSQLNQQSPYQDKNQNNSFTQISFLEDDIGSDGIMALEMNNEESGITENAHISSTPIASRTMIQTNARTPGRSTNIASNRQHQMINSSTNRPPPIPSRAPLNTKDSITHLTDLELHTPSFIEASRLKSGHNQLNSSAKRPHNSLGSLTFSNSILPQQAKLNQNQNSVVKAIPELINELDNLESQAFELPSFIGEYTNKKN</sequence>
<keyword evidence="9" id="KW-0493">Microtubule</keyword>
<keyword evidence="15" id="KW-0137">Centromere</keyword>
<evidence type="ECO:0000256" key="12">
    <source>
        <dbReference type="ARBA" id="ARBA00023212"/>
    </source>
</evidence>
<reference evidence="16 17" key="1">
    <citation type="journal article" date="2015" name="Genome Biol. Evol.">
        <title>Phylogenomic analyses indicate that early fungi evolved digesting cell walls of algal ancestors of land plants.</title>
        <authorList>
            <person name="Chang Y."/>
            <person name="Wang S."/>
            <person name="Sekimoto S."/>
            <person name="Aerts A.L."/>
            <person name="Choi C."/>
            <person name="Clum A."/>
            <person name="LaButti K.M."/>
            <person name="Lindquist E.A."/>
            <person name="Yee Ngan C."/>
            <person name="Ohm R.A."/>
            <person name="Salamov A.A."/>
            <person name="Grigoriev I.V."/>
            <person name="Spatafora J.W."/>
            <person name="Berbee M.L."/>
        </authorList>
    </citation>
    <scope>NUCLEOTIDE SEQUENCE [LARGE SCALE GENOMIC DNA]</scope>
    <source>
        <strain evidence="16 17">NRRL 28638</strain>
    </source>
</reference>
<evidence type="ECO:0000256" key="10">
    <source>
        <dbReference type="ARBA" id="ARBA00022776"/>
    </source>
</evidence>
<evidence type="ECO:0000256" key="5">
    <source>
        <dbReference type="ARBA" id="ARBA00014520"/>
    </source>
</evidence>
<name>A0A137PCW9_CONC2</name>
<evidence type="ECO:0000256" key="15">
    <source>
        <dbReference type="ARBA" id="ARBA00023328"/>
    </source>
</evidence>
<evidence type="ECO:0000313" key="17">
    <source>
        <dbReference type="Proteomes" id="UP000070444"/>
    </source>
</evidence>
<evidence type="ECO:0000313" key="16">
    <source>
        <dbReference type="EMBL" id="KXN72812.1"/>
    </source>
</evidence>
<evidence type="ECO:0000256" key="6">
    <source>
        <dbReference type="ARBA" id="ARBA00022454"/>
    </source>
</evidence>
<keyword evidence="13" id="KW-0539">Nucleus</keyword>
<protein>
    <recommendedName>
        <fullName evidence="5">DASH complex subunit ASK1</fullName>
    </recommendedName>
</protein>
<proteinExistence type="inferred from homology"/>
<evidence type="ECO:0000256" key="3">
    <source>
        <dbReference type="ARBA" id="ARBA00004629"/>
    </source>
</evidence>
<evidence type="ECO:0000256" key="2">
    <source>
        <dbReference type="ARBA" id="ARBA00004186"/>
    </source>
</evidence>
<evidence type="ECO:0000256" key="8">
    <source>
        <dbReference type="ARBA" id="ARBA00022618"/>
    </source>
</evidence>
<keyword evidence="6" id="KW-0158">Chromosome</keyword>
<dbReference type="InterPro" id="IPR013964">
    <property type="entry name" value="DASH_Ask1"/>
</dbReference>
<dbReference type="Pfam" id="PF08655">
    <property type="entry name" value="DASH_Ask1"/>
    <property type="match status" value="1"/>
</dbReference>
<evidence type="ECO:0000256" key="9">
    <source>
        <dbReference type="ARBA" id="ARBA00022701"/>
    </source>
</evidence>
<gene>
    <name evidence="16" type="ORF">CONCODRAFT_77615</name>
</gene>
<evidence type="ECO:0000256" key="1">
    <source>
        <dbReference type="ARBA" id="ARBA00004123"/>
    </source>
</evidence>
<keyword evidence="8" id="KW-0132">Cell division</keyword>
<evidence type="ECO:0000256" key="4">
    <source>
        <dbReference type="ARBA" id="ARBA00010731"/>
    </source>
</evidence>
<evidence type="ECO:0000256" key="7">
    <source>
        <dbReference type="ARBA" id="ARBA00022490"/>
    </source>
</evidence>